<evidence type="ECO:0000313" key="2">
    <source>
        <dbReference type="Proteomes" id="UP000539111"/>
    </source>
</evidence>
<protein>
    <submittedName>
        <fullName evidence="1">Uncharacterized protein</fullName>
    </submittedName>
</protein>
<keyword evidence="2" id="KW-1185">Reference proteome</keyword>
<dbReference type="AlphaFoldDB" id="A0A7Z0AB02"/>
<comment type="caution">
    <text evidence="1">The sequence shown here is derived from an EMBL/GenBank/DDBJ whole genome shotgun (WGS) entry which is preliminary data.</text>
</comment>
<dbReference type="EMBL" id="JACBZP010000001">
    <property type="protein sequence ID" value="NYI66343.1"/>
    <property type="molecule type" value="Genomic_DNA"/>
</dbReference>
<evidence type="ECO:0000313" key="1">
    <source>
        <dbReference type="EMBL" id="NYI66343.1"/>
    </source>
</evidence>
<gene>
    <name evidence="1" type="ORF">BJY26_000649</name>
</gene>
<name>A0A7Z0AB02_9MICO</name>
<sequence>MDAGLAQFHLLLIDEDTGPGDVVTLVHTLLPHASAAEDGGLRLSRHSTLLGPLPISAADAGALGVRGAGTVFALRSPVERETEPPPDWMSSRDGLEKAFPAGLPNRDEGRYFGLLVDVARRLGATIRVADDASSPARPGWASGGVKLLTPDPEDAVNLTVYSTYWLTPETLLPVVQHTLPGAELQAGLAEWEGPASGVVDDPADPVVRDELTIEERTRLHADADQFDAEAMAGDPELEGYGITALLPGSAGDVDPENPPGGYIEILVRVEEEPVPALSGVDRAGMDLVAYEVRWMDSLSQRFVGDRSPEFDSERRASRRYVERVAVGVVEATSGVIVDEFGFLVDRYHL</sequence>
<proteinExistence type="predicted"/>
<accession>A0A7Z0AB02</accession>
<organism evidence="1 2">
    <name type="scientific">Spelaeicoccus albus</name>
    <dbReference type="NCBI Taxonomy" id="1280376"/>
    <lineage>
        <taxon>Bacteria</taxon>
        <taxon>Bacillati</taxon>
        <taxon>Actinomycetota</taxon>
        <taxon>Actinomycetes</taxon>
        <taxon>Micrococcales</taxon>
        <taxon>Brevibacteriaceae</taxon>
        <taxon>Spelaeicoccus</taxon>
    </lineage>
</organism>
<reference evidence="1 2" key="1">
    <citation type="submission" date="2020-07" db="EMBL/GenBank/DDBJ databases">
        <title>Sequencing the genomes of 1000 actinobacteria strains.</title>
        <authorList>
            <person name="Klenk H.-P."/>
        </authorList>
    </citation>
    <scope>NUCLEOTIDE SEQUENCE [LARGE SCALE GENOMIC DNA]</scope>
    <source>
        <strain evidence="1 2">DSM 26341</strain>
    </source>
</reference>
<dbReference type="RefSeq" id="WP_179425619.1">
    <property type="nucleotide sequence ID" value="NZ_JACBZP010000001.1"/>
</dbReference>
<dbReference type="Proteomes" id="UP000539111">
    <property type="component" value="Unassembled WGS sequence"/>
</dbReference>